<organism evidence="2 3">
    <name type="scientific">Segatella copri</name>
    <dbReference type="NCBI Taxonomy" id="165179"/>
    <lineage>
        <taxon>Bacteria</taxon>
        <taxon>Pseudomonadati</taxon>
        <taxon>Bacteroidota</taxon>
        <taxon>Bacteroidia</taxon>
        <taxon>Bacteroidales</taxon>
        <taxon>Prevotellaceae</taxon>
        <taxon>Segatella</taxon>
    </lineage>
</organism>
<dbReference type="RefSeq" id="WP_118200733.1">
    <property type="nucleotide sequence ID" value="NZ_JAPDUQ010000003.1"/>
</dbReference>
<gene>
    <name evidence="2" type="ORF">DW250_06650</name>
    <name evidence="1" type="ORF">ONT05_13865</name>
</gene>
<reference evidence="1" key="2">
    <citation type="submission" date="2022-11" db="EMBL/GenBank/DDBJ databases">
        <title>Genomic repertoires linked with pathogenic potency of arthritogenic Prevotella copri isolated from the gut of rheumatoid arthritis patients.</title>
        <authorList>
            <person name="Nii T."/>
            <person name="Maeda Y."/>
            <person name="Motooka D."/>
            <person name="Naito M."/>
            <person name="Matsumoto Y."/>
            <person name="Ogawa T."/>
            <person name="Oguro-Igashira E."/>
            <person name="Kishikawa T."/>
            <person name="Yamashita M."/>
            <person name="Koizumi S."/>
            <person name="Kurakawa T."/>
            <person name="Okumura R."/>
            <person name="Kayama H."/>
            <person name="Murakami M."/>
            <person name="Sakaguchi T."/>
            <person name="Das B."/>
            <person name="Nakamura S."/>
            <person name="Okada Y."/>
            <person name="Kumanogoh A."/>
            <person name="Takeda K."/>
        </authorList>
    </citation>
    <scope>NUCLEOTIDE SEQUENCE</scope>
    <source>
        <strain evidence="1">N016-13</strain>
    </source>
</reference>
<dbReference type="Proteomes" id="UP000286501">
    <property type="component" value="Unassembled WGS sequence"/>
</dbReference>
<protein>
    <submittedName>
        <fullName evidence="2">Uncharacterized protein</fullName>
    </submittedName>
</protein>
<dbReference type="EMBL" id="QRIN01000021">
    <property type="protein sequence ID" value="RHG66366.1"/>
    <property type="molecule type" value="Genomic_DNA"/>
</dbReference>
<sequence>MDKNEISLRIIGKNGDEPLSPANFDIGQIRFLLDEVENLLYPDKKKRKDRPVISYEMKEGSVINIFRTSLQNVLMFSSMLGAVEQNSGSIDKLEVNSAQALENLQAFALRHNYDIEIGTSDKPRRVFKISPLTHYVRRENVMVDVECYYYGILTDAGGKDKANIHLDTKNAGTLTIRTDKEYLADYKGNPLYKKFGVRVRAKKNILTGDIDKSTLTLIELLDYQPRYDEDYLKSLITKATPKWKGVNADEWLANIRGDIA</sequence>
<reference evidence="2 3" key="1">
    <citation type="submission" date="2018-08" db="EMBL/GenBank/DDBJ databases">
        <title>A genome reference for cultivated species of the human gut microbiota.</title>
        <authorList>
            <person name="Zou Y."/>
            <person name="Xue W."/>
            <person name="Luo G."/>
        </authorList>
    </citation>
    <scope>NUCLEOTIDE SEQUENCE [LARGE SCALE GENOMIC DNA]</scope>
    <source>
        <strain evidence="2 3">AM22-1</strain>
    </source>
</reference>
<evidence type="ECO:0000313" key="3">
    <source>
        <dbReference type="Proteomes" id="UP000286501"/>
    </source>
</evidence>
<accession>A0A3R6H4J6</accession>
<comment type="caution">
    <text evidence="2">The sequence shown here is derived from an EMBL/GenBank/DDBJ whole genome shotgun (WGS) entry which is preliminary data.</text>
</comment>
<proteinExistence type="predicted"/>
<dbReference type="AlphaFoldDB" id="A0A3R6H4J6"/>
<dbReference type="Proteomes" id="UP001209074">
    <property type="component" value="Unassembled WGS sequence"/>
</dbReference>
<evidence type="ECO:0000313" key="2">
    <source>
        <dbReference type="EMBL" id="RHG66366.1"/>
    </source>
</evidence>
<name>A0A3R6H4J6_9BACT</name>
<dbReference type="EMBL" id="JAPDUS010000034">
    <property type="protein sequence ID" value="MCW4094614.1"/>
    <property type="molecule type" value="Genomic_DNA"/>
</dbReference>
<evidence type="ECO:0000313" key="1">
    <source>
        <dbReference type="EMBL" id="MCW4094614.1"/>
    </source>
</evidence>